<dbReference type="EMBL" id="JX649870">
    <property type="protein sequence ID" value="AGC71369.1"/>
    <property type="molecule type" value="Genomic_DNA"/>
</dbReference>
<protein>
    <submittedName>
        <fullName evidence="1">Uncharacterized protein</fullName>
    </submittedName>
</protein>
<organism evidence="1">
    <name type="scientific">uncultured bacterium A1Q1_fos_1815</name>
    <dbReference type="NCBI Taxonomy" id="1256553"/>
    <lineage>
        <taxon>Bacteria</taxon>
        <taxon>environmental samples</taxon>
    </lineage>
</organism>
<sequence length="61" mass="6963">MLCYEFKNVLAKYLFSEEFGQLKLTKAITTSGACGKAYWIYSLISSQDEGREGATMIERDR</sequence>
<accession>L7VV80</accession>
<proteinExistence type="predicted"/>
<reference evidence="1" key="1">
    <citation type="submission" date="2012-09" db="EMBL/GenBank/DDBJ databases">
        <title>Metagenomic Characterization of a Microbial Community in Wastewater Detects High Levels of Antibiotic Resistance.</title>
        <authorList>
            <person name="Abrams M."/>
            <person name="Caldwell A."/>
            <person name="Vandaei E."/>
            <person name="Lee W."/>
            <person name="Perrott J."/>
            <person name="Khan S.Y."/>
            <person name="Ta J."/>
            <person name="Romero D."/>
            <person name="Nguyen V."/>
            <person name="Pourmand N."/>
            <person name="Ouverney C.C."/>
        </authorList>
    </citation>
    <scope>NUCLEOTIDE SEQUENCE</scope>
</reference>
<dbReference type="AlphaFoldDB" id="L7VV80"/>
<name>L7VV80_9BACT</name>
<evidence type="ECO:0000313" key="1">
    <source>
        <dbReference type="EMBL" id="AGC71369.1"/>
    </source>
</evidence>